<organism evidence="3">
    <name type="scientific">Anoplophora glabripennis</name>
    <name type="common">Asian longhorn beetle</name>
    <name type="synonym">Anoplophora nobilis</name>
    <dbReference type="NCBI Taxonomy" id="217634"/>
    <lineage>
        <taxon>Eukaryota</taxon>
        <taxon>Metazoa</taxon>
        <taxon>Ecdysozoa</taxon>
        <taxon>Arthropoda</taxon>
        <taxon>Hexapoda</taxon>
        <taxon>Insecta</taxon>
        <taxon>Pterygota</taxon>
        <taxon>Neoptera</taxon>
        <taxon>Endopterygota</taxon>
        <taxon>Coleoptera</taxon>
        <taxon>Polyphaga</taxon>
        <taxon>Cucujiformia</taxon>
        <taxon>Chrysomeloidea</taxon>
        <taxon>Cerambycidae</taxon>
        <taxon>Lamiinae</taxon>
        <taxon>Lamiini</taxon>
        <taxon>Anoplophora</taxon>
    </lineage>
</organism>
<dbReference type="OrthoDB" id="5806726at2759"/>
<feature type="compositionally biased region" description="Basic and acidic residues" evidence="2">
    <location>
        <begin position="92"/>
        <end position="101"/>
    </location>
</feature>
<feature type="compositionally biased region" description="Basic and acidic residues" evidence="2">
    <location>
        <begin position="153"/>
        <end position="169"/>
    </location>
</feature>
<evidence type="ECO:0000256" key="2">
    <source>
        <dbReference type="SAM" id="MobiDB-lite"/>
    </source>
</evidence>
<feature type="compositionally biased region" description="Acidic residues" evidence="2">
    <location>
        <begin position="143"/>
        <end position="152"/>
    </location>
</feature>
<proteinExistence type="predicted"/>
<feature type="non-terminal residue" evidence="3">
    <location>
        <position position="196"/>
    </location>
</feature>
<dbReference type="SUPFAM" id="SSF48403">
    <property type="entry name" value="Ankyrin repeat"/>
    <property type="match status" value="1"/>
</dbReference>
<name>V5I6K2_ANOGL</name>
<dbReference type="PROSITE" id="PS50297">
    <property type="entry name" value="ANK_REP_REGION"/>
    <property type="match status" value="1"/>
</dbReference>
<feature type="repeat" description="ANK" evidence="1">
    <location>
        <begin position="1"/>
        <end position="23"/>
    </location>
</feature>
<reference evidence="3" key="1">
    <citation type="submission" date="2013-07" db="EMBL/GenBank/DDBJ databases">
        <title>Midgut Transcriptome Profiling of Anoplphora glabripennis, a Lignocellulose Degrading, Wood-Boring Cerambycid.</title>
        <authorList>
            <person name="Scully E.D."/>
            <person name="Hoover K."/>
            <person name="Carlson J.E."/>
            <person name="Tien M."/>
            <person name="Geib S.M."/>
        </authorList>
    </citation>
    <scope>NUCLEOTIDE SEQUENCE</scope>
</reference>
<sequence>INGHLKLVKLLVERGADIHAKNSKGKTPLDVAPQAVKPYLLDASLPLSETTVSTRLQPRSRDDKKTTDSSKQKGPADETMDAKNTAVAEDVYEFKSVKDTDSSPDQKGADALHLDADATDPLSITAPPAEDAAAKRNISELTDPLEENPGNDEESRRKKRKDETAKEGKSTAQRNAGQTKGQGGKQSTGSQNKSGT</sequence>
<dbReference type="InterPro" id="IPR002110">
    <property type="entry name" value="Ankyrin_rpt"/>
</dbReference>
<dbReference type="EMBL" id="GALX01008040">
    <property type="protein sequence ID" value="JAB60426.1"/>
    <property type="molecule type" value="Transcribed_RNA"/>
</dbReference>
<dbReference type="AlphaFoldDB" id="V5I6K2"/>
<dbReference type="Gene3D" id="1.25.40.20">
    <property type="entry name" value="Ankyrin repeat-containing domain"/>
    <property type="match status" value="1"/>
</dbReference>
<feature type="non-terminal residue" evidence="3">
    <location>
        <position position="1"/>
    </location>
</feature>
<feature type="compositionally biased region" description="Polar residues" evidence="2">
    <location>
        <begin position="47"/>
        <end position="57"/>
    </location>
</feature>
<dbReference type="PROSITE" id="PS50088">
    <property type="entry name" value="ANK_REPEAT"/>
    <property type="match status" value="1"/>
</dbReference>
<evidence type="ECO:0000313" key="3">
    <source>
        <dbReference type="EMBL" id="JAB60426.1"/>
    </source>
</evidence>
<protein>
    <submittedName>
        <fullName evidence="3">Uncharacterized protein</fullName>
    </submittedName>
</protein>
<evidence type="ECO:0000256" key="1">
    <source>
        <dbReference type="PROSITE-ProRule" id="PRU00023"/>
    </source>
</evidence>
<dbReference type="InterPro" id="IPR036770">
    <property type="entry name" value="Ankyrin_rpt-contain_sf"/>
</dbReference>
<feature type="region of interest" description="Disordered" evidence="2">
    <location>
        <begin position="42"/>
        <end position="196"/>
    </location>
</feature>
<dbReference type="Pfam" id="PF00023">
    <property type="entry name" value="Ank"/>
    <property type="match status" value="1"/>
</dbReference>
<feature type="compositionally biased region" description="Low complexity" evidence="2">
    <location>
        <begin position="187"/>
        <end position="196"/>
    </location>
</feature>
<feature type="compositionally biased region" description="Basic and acidic residues" evidence="2">
    <location>
        <begin position="107"/>
        <end position="116"/>
    </location>
</feature>
<accession>V5I6K2</accession>
<feature type="compositionally biased region" description="Basic and acidic residues" evidence="2">
    <location>
        <begin position="59"/>
        <end position="76"/>
    </location>
</feature>
<keyword evidence="1" id="KW-0040">ANK repeat</keyword>